<protein>
    <submittedName>
        <fullName evidence="1">Uncharacterized protein</fullName>
    </submittedName>
</protein>
<accession>A0A178V1Q4</accession>
<proteinExistence type="predicted"/>
<dbReference type="AlphaFoldDB" id="A0A178V1Q4"/>
<evidence type="ECO:0000313" key="1">
    <source>
        <dbReference type="EMBL" id="OAO98841.1"/>
    </source>
</evidence>
<name>A0A178V1Q4_ARATH</name>
<organism evidence="1 2">
    <name type="scientific">Arabidopsis thaliana</name>
    <name type="common">Mouse-ear cress</name>
    <dbReference type="NCBI Taxonomy" id="3702"/>
    <lineage>
        <taxon>Eukaryota</taxon>
        <taxon>Viridiplantae</taxon>
        <taxon>Streptophyta</taxon>
        <taxon>Embryophyta</taxon>
        <taxon>Tracheophyta</taxon>
        <taxon>Spermatophyta</taxon>
        <taxon>Magnoliopsida</taxon>
        <taxon>eudicotyledons</taxon>
        <taxon>Gunneridae</taxon>
        <taxon>Pentapetalae</taxon>
        <taxon>rosids</taxon>
        <taxon>malvids</taxon>
        <taxon>Brassicales</taxon>
        <taxon>Brassicaceae</taxon>
        <taxon>Camelineae</taxon>
        <taxon>Arabidopsis</taxon>
    </lineage>
</organism>
<reference evidence="2" key="1">
    <citation type="journal article" date="2016" name="Proc. Natl. Acad. Sci. U.S.A.">
        <title>Chromosome-level assembly of Arabidopsis thaliana Ler reveals the extent of translocation and inversion polymorphisms.</title>
        <authorList>
            <person name="Zapata L."/>
            <person name="Ding J."/>
            <person name="Willing E.M."/>
            <person name="Hartwig B."/>
            <person name="Bezdan D."/>
            <person name="Jiao W.B."/>
            <person name="Patel V."/>
            <person name="Velikkakam James G."/>
            <person name="Koornneef M."/>
            <person name="Ossowski S."/>
            <person name="Schneeberger K."/>
        </authorList>
    </citation>
    <scope>NUCLEOTIDE SEQUENCE [LARGE SCALE GENOMIC DNA]</scope>
    <source>
        <strain evidence="2">cv. Landsberg erecta</strain>
    </source>
</reference>
<evidence type="ECO:0000313" key="2">
    <source>
        <dbReference type="Proteomes" id="UP000078284"/>
    </source>
</evidence>
<dbReference type="EMBL" id="LUHQ01000004">
    <property type="protein sequence ID" value="OAO98841.1"/>
    <property type="molecule type" value="Genomic_DNA"/>
</dbReference>
<sequence>MPDDDKELQEPKEEDSYVWDSDTQLYIHHRLRLFPNLSIL</sequence>
<dbReference type="Proteomes" id="UP000078284">
    <property type="component" value="Chromosome 4"/>
</dbReference>
<comment type="caution">
    <text evidence="1">The sequence shown here is derived from an EMBL/GenBank/DDBJ whole genome shotgun (WGS) entry which is preliminary data.</text>
</comment>
<gene>
    <name evidence="1" type="ordered locus">AXX17_At4g39050</name>
</gene>